<dbReference type="Proteomes" id="UP000016567">
    <property type="component" value="Unassembled WGS sequence"/>
</dbReference>
<keyword evidence="2" id="KW-0472">Membrane</keyword>
<dbReference type="STRING" id="1219077.VAZ01S_057_00220"/>
<evidence type="ECO:0000256" key="2">
    <source>
        <dbReference type="SAM" id="Phobius"/>
    </source>
</evidence>
<gene>
    <name evidence="4" type="ORF">VAZ01S_057_00220</name>
</gene>
<dbReference type="InterPro" id="IPR027417">
    <property type="entry name" value="P-loop_NTPase"/>
</dbReference>
<dbReference type="InterPro" id="IPR007730">
    <property type="entry name" value="SPOR-like_dom"/>
</dbReference>
<dbReference type="InterPro" id="IPR036680">
    <property type="entry name" value="SPOR-like_sf"/>
</dbReference>
<protein>
    <recommendedName>
        <fullName evidence="3">SPOR domain-containing protein</fullName>
    </recommendedName>
</protein>
<dbReference type="RefSeq" id="WP_021710731.1">
    <property type="nucleotide sequence ID" value="NZ_BAOB01000063.1"/>
</dbReference>
<sequence length="509" mass="56244">MSFAHVLELDSQTELLERLGLLTNFGSNLIAINGQAGYGKSWLAQRYLEVGASNKNQCLLLCHTNQDDAQRRMLMLSQIVSDTLFNQHDTLIESLEHIVGNEACDIAIVIDDAHLLSEGLVLELWTLVLAAQMHPKWRINVLLFTQTGHFESILARISYGQDLKPVELDIDLLSEIEARRFFESLVIRYVDDNAEKRVRNAFKKVSPTPGDIMALGEMKVEKRIIVRSIIGSPLNIALVVLLLLLLAAGSYWLMQPSPDDKAQQITRHFEQTAIPTITDPAASSDSAESMQSVDMKPAENTVNTPKAAAQVGEDDSNALPPAVTDNVTSVGNEDNQQRVVIDSEVVDALLEDKSDSSPGNEPDKTDNLDSTEQSEPKKAPHHSNSSLINVVPKAEVAKNKDASVTATETFSYALDALKALPARSYTLQLGAMTDKRDVQAFLDKHNLNDEVRIYPTLRSGKEWFIITYQDYPTIQAARDAADALPEALKSVNPWAKSLSQVHREIAQAK</sequence>
<feature type="compositionally biased region" description="Polar residues" evidence="1">
    <location>
        <begin position="325"/>
        <end position="338"/>
    </location>
</feature>
<dbReference type="Gene3D" id="3.30.70.1070">
    <property type="entry name" value="Sporulation related repeat"/>
    <property type="match status" value="1"/>
</dbReference>
<keyword evidence="2" id="KW-0812">Transmembrane</keyword>
<dbReference type="InterPro" id="IPR052026">
    <property type="entry name" value="ExeA_AAA_ATPase_DNA-bind"/>
</dbReference>
<dbReference type="InterPro" id="IPR049945">
    <property type="entry name" value="AAA_22"/>
</dbReference>
<organism evidence="4 5">
    <name type="scientific">Vibrio azureus NBRC 104587</name>
    <dbReference type="NCBI Taxonomy" id="1219077"/>
    <lineage>
        <taxon>Bacteria</taxon>
        <taxon>Pseudomonadati</taxon>
        <taxon>Pseudomonadota</taxon>
        <taxon>Gammaproteobacteria</taxon>
        <taxon>Vibrionales</taxon>
        <taxon>Vibrionaceae</taxon>
        <taxon>Vibrio</taxon>
    </lineage>
</organism>
<feature type="domain" description="SPOR" evidence="3">
    <location>
        <begin position="419"/>
        <end position="497"/>
    </location>
</feature>
<dbReference type="PANTHER" id="PTHR35894:SF7">
    <property type="entry name" value="GENERAL SECRETION PATHWAY PROTEIN A-RELATED"/>
    <property type="match status" value="1"/>
</dbReference>
<evidence type="ECO:0000256" key="1">
    <source>
        <dbReference type="SAM" id="MobiDB-lite"/>
    </source>
</evidence>
<dbReference type="GO" id="GO:0016887">
    <property type="term" value="F:ATP hydrolysis activity"/>
    <property type="evidence" value="ECO:0007669"/>
    <property type="project" value="InterPro"/>
</dbReference>
<dbReference type="SUPFAM" id="SSF52540">
    <property type="entry name" value="P-loop containing nucleoside triphosphate hydrolases"/>
    <property type="match status" value="1"/>
</dbReference>
<dbReference type="PANTHER" id="PTHR35894">
    <property type="entry name" value="GENERAL SECRETION PATHWAY PROTEIN A-RELATED"/>
    <property type="match status" value="1"/>
</dbReference>
<dbReference type="Pfam" id="PF13401">
    <property type="entry name" value="AAA_22"/>
    <property type="match status" value="1"/>
</dbReference>
<keyword evidence="5" id="KW-1185">Reference proteome</keyword>
<accession>U3AUR2</accession>
<feature type="compositionally biased region" description="Basic and acidic residues" evidence="1">
    <location>
        <begin position="350"/>
        <end position="367"/>
    </location>
</feature>
<dbReference type="PROSITE" id="PS51724">
    <property type="entry name" value="SPOR"/>
    <property type="match status" value="1"/>
</dbReference>
<feature type="compositionally biased region" description="Polar residues" evidence="1">
    <location>
        <begin position="281"/>
        <end position="292"/>
    </location>
</feature>
<reference evidence="4 5" key="1">
    <citation type="submission" date="2013-09" db="EMBL/GenBank/DDBJ databases">
        <title>Whole genome shotgun sequence of Vibrio azureus NBRC 104587.</title>
        <authorList>
            <person name="Isaki S."/>
            <person name="Hosoyama A."/>
            <person name="Numata M."/>
            <person name="Hashimoto M."/>
            <person name="Hosoyama Y."/>
            <person name="Tsuchikane K."/>
            <person name="Noguchi M."/>
            <person name="Hirakata S."/>
            <person name="Ichikawa N."/>
            <person name="Ohji S."/>
            <person name="Yamazoe A."/>
            <person name="Fujita N."/>
        </authorList>
    </citation>
    <scope>NUCLEOTIDE SEQUENCE [LARGE SCALE GENOMIC DNA]</scope>
    <source>
        <strain evidence="4 5">NBRC 104587</strain>
    </source>
</reference>
<dbReference type="eggNOG" id="COG3267">
    <property type="taxonomic scope" value="Bacteria"/>
</dbReference>
<feature type="transmembrane region" description="Helical" evidence="2">
    <location>
        <begin position="229"/>
        <end position="254"/>
    </location>
</feature>
<evidence type="ECO:0000313" key="4">
    <source>
        <dbReference type="EMBL" id="GAD76987.1"/>
    </source>
</evidence>
<keyword evidence="2" id="KW-1133">Transmembrane helix</keyword>
<evidence type="ECO:0000259" key="3">
    <source>
        <dbReference type="PROSITE" id="PS51724"/>
    </source>
</evidence>
<feature type="region of interest" description="Disordered" evidence="1">
    <location>
        <begin position="274"/>
        <end position="387"/>
    </location>
</feature>
<dbReference type="OrthoDB" id="6189127at2"/>
<dbReference type="Pfam" id="PF05036">
    <property type="entry name" value="SPOR"/>
    <property type="match status" value="1"/>
</dbReference>
<name>U3AUR2_9VIBR</name>
<comment type="caution">
    <text evidence="4">The sequence shown here is derived from an EMBL/GenBank/DDBJ whole genome shotgun (WGS) entry which is preliminary data.</text>
</comment>
<dbReference type="EMBL" id="BATL01000057">
    <property type="protein sequence ID" value="GAD76987.1"/>
    <property type="molecule type" value="Genomic_DNA"/>
</dbReference>
<dbReference type="GO" id="GO:0042834">
    <property type="term" value="F:peptidoglycan binding"/>
    <property type="evidence" value="ECO:0007669"/>
    <property type="project" value="InterPro"/>
</dbReference>
<dbReference type="eggNOG" id="COG3266">
    <property type="taxonomic scope" value="Bacteria"/>
</dbReference>
<evidence type="ECO:0000313" key="5">
    <source>
        <dbReference type="Proteomes" id="UP000016567"/>
    </source>
</evidence>
<dbReference type="AlphaFoldDB" id="U3AUR2"/>
<proteinExistence type="predicted"/>